<accession>A0AB38DSJ9</accession>
<dbReference type="RefSeq" id="WP_085362473.1">
    <property type="nucleotide sequence ID" value="NZ_LT906434.1"/>
</dbReference>
<organism evidence="2 4">
    <name type="scientific">Neisseria zoodegmatis</name>
    <dbReference type="NCBI Taxonomy" id="326523"/>
    <lineage>
        <taxon>Bacteria</taxon>
        <taxon>Pseudomonadati</taxon>
        <taxon>Pseudomonadota</taxon>
        <taxon>Betaproteobacteria</taxon>
        <taxon>Neisseriales</taxon>
        <taxon>Neisseriaceae</taxon>
        <taxon>Neisseria</taxon>
    </lineage>
</organism>
<dbReference type="AlphaFoldDB" id="A0AB38DSJ9"/>
<dbReference type="EMBL" id="LT906434">
    <property type="protein sequence ID" value="SNU80041.1"/>
    <property type="molecule type" value="Genomic_DNA"/>
</dbReference>
<dbReference type="EMBL" id="MTBM01000001">
    <property type="protein sequence ID" value="OSI11415.1"/>
    <property type="molecule type" value="Genomic_DNA"/>
</dbReference>
<evidence type="ECO:0000313" key="4">
    <source>
        <dbReference type="Proteomes" id="UP000215033"/>
    </source>
</evidence>
<evidence type="ECO:0000313" key="1">
    <source>
        <dbReference type="EMBL" id="OSI11415.1"/>
    </source>
</evidence>
<name>A0AB38DSJ9_9NEIS</name>
<keyword evidence="3" id="KW-1185">Reference proteome</keyword>
<dbReference type="KEGG" id="nzo:SAMEA4504057_1552"/>
<reference evidence="2 4" key="2">
    <citation type="submission" date="2017-06" db="EMBL/GenBank/DDBJ databases">
        <authorList>
            <consortium name="Pathogen Informatics"/>
        </authorList>
    </citation>
    <scope>NUCLEOTIDE SEQUENCE [LARGE SCALE GENOMIC DNA]</scope>
    <source>
        <strain evidence="2 4">NCTC12230</strain>
    </source>
</reference>
<proteinExistence type="predicted"/>
<reference evidence="1 3" key="1">
    <citation type="submission" date="2017-01" db="EMBL/GenBank/DDBJ databases">
        <authorList>
            <person name="Wolfgang W.J."/>
            <person name="Cole J."/>
            <person name="Wroblewski D."/>
            <person name="Mcginnis J."/>
            <person name="Musser K.A."/>
        </authorList>
    </citation>
    <scope>NUCLEOTIDE SEQUENCE [LARGE SCALE GENOMIC DNA]</scope>
    <source>
        <strain evidence="1 3">DSM 21643</strain>
    </source>
</reference>
<evidence type="ECO:0000313" key="2">
    <source>
        <dbReference type="EMBL" id="SNU80041.1"/>
    </source>
</evidence>
<protein>
    <submittedName>
        <fullName evidence="2">Uncharacterized protein</fullName>
    </submittedName>
</protein>
<evidence type="ECO:0000313" key="3">
    <source>
        <dbReference type="Proteomes" id="UP000193466"/>
    </source>
</evidence>
<gene>
    <name evidence="1" type="ORF">BWD10_00090</name>
    <name evidence="2" type="ORF">SAMEA4504057_01552</name>
</gene>
<sequence length="157" mass="19016">MENNDSELLEARRWLLNLENKTEYITSFSSQENFLRYKGYEIKKNERGLYDFPNKDLVNEYKLGLDYINKIIASRQIASEAIILKNLDEDTYRLVRLGDFSRDYLKLKGFIQNQYYIHGPSYDRKAFRILIHKWKNKVINNLISEISQNKWNEYDKW</sequence>
<dbReference type="Proteomes" id="UP000215033">
    <property type="component" value="Chromosome 1"/>
</dbReference>
<dbReference type="Proteomes" id="UP000193466">
    <property type="component" value="Unassembled WGS sequence"/>
</dbReference>